<feature type="transmembrane region" description="Helical" evidence="6">
    <location>
        <begin position="37"/>
        <end position="55"/>
    </location>
</feature>
<comment type="subcellular location">
    <subcellularLocation>
        <location evidence="1">Cell membrane</location>
        <topology evidence="1">Multi-pass membrane protein</topology>
    </subcellularLocation>
</comment>
<dbReference type="InterPro" id="IPR037185">
    <property type="entry name" value="EmrE-like"/>
</dbReference>
<name>A0A7G1I1H3_9BACT</name>
<feature type="transmembrane region" description="Helical" evidence="6">
    <location>
        <begin position="121"/>
        <end position="139"/>
    </location>
</feature>
<keyword evidence="3 6" id="KW-0812">Transmembrane</keyword>
<feature type="transmembrane region" description="Helical" evidence="6">
    <location>
        <begin position="241"/>
        <end position="262"/>
    </location>
</feature>
<feature type="domain" description="EamA" evidence="7">
    <location>
        <begin position="149"/>
        <end position="284"/>
    </location>
</feature>
<feature type="domain" description="EamA" evidence="7">
    <location>
        <begin position="5"/>
        <end position="137"/>
    </location>
</feature>
<dbReference type="RefSeq" id="WP_021929735.1">
    <property type="nucleotide sequence ID" value="NZ_AP023322.1"/>
</dbReference>
<feature type="transmembrane region" description="Helical" evidence="6">
    <location>
        <begin position="94"/>
        <end position="114"/>
    </location>
</feature>
<dbReference type="SUPFAM" id="SSF103481">
    <property type="entry name" value="Multidrug resistance efflux transporter EmrE"/>
    <property type="match status" value="2"/>
</dbReference>
<feature type="transmembrane region" description="Helical" evidence="6">
    <location>
        <begin position="211"/>
        <end position="234"/>
    </location>
</feature>
<dbReference type="PANTHER" id="PTHR32322">
    <property type="entry name" value="INNER MEMBRANE TRANSPORTER"/>
    <property type="match status" value="1"/>
</dbReference>
<dbReference type="EMBL" id="AP023322">
    <property type="protein sequence ID" value="BCI64574.1"/>
    <property type="molecule type" value="Genomic_DNA"/>
</dbReference>
<evidence type="ECO:0000256" key="6">
    <source>
        <dbReference type="SAM" id="Phobius"/>
    </source>
</evidence>
<gene>
    <name evidence="8" type="ORF">Cop2CBH44_29270</name>
</gene>
<dbReference type="InterPro" id="IPR050638">
    <property type="entry name" value="AA-Vitamin_Transporters"/>
</dbReference>
<protein>
    <submittedName>
        <fullName evidence="8">Membrane protein</fullName>
    </submittedName>
</protein>
<proteinExistence type="predicted"/>
<evidence type="ECO:0000256" key="4">
    <source>
        <dbReference type="ARBA" id="ARBA00022989"/>
    </source>
</evidence>
<evidence type="ECO:0000256" key="3">
    <source>
        <dbReference type="ARBA" id="ARBA00022692"/>
    </source>
</evidence>
<feature type="transmembrane region" description="Helical" evidence="6">
    <location>
        <begin position="151"/>
        <end position="169"/>
    </location>
</feature>
<sequence length="303" mass="32827">MANFKGLVTGILSSSTFGLIPLFTLPLMAQGMTFDSILFYRFLTAGVAIGILLPIRGESFVIRKSELPTLCYLSLFYVMSALFLFWGYNYLPSGVATTIHFMYPVFVTLIMSIIYHERLSAIIITAIILAISGVASLSISDTEQGIDLTGIGIVLISAISYALYIVRVNKSKVRNMNGTKLTFYVLMIGSLIFLLNAQLKGGVQSIPDGKAFMNILMLAILPTVVSNLALVYAIKNIGSTLTAILGAMEPLTALSIGILVFAEPLTPTIALGFILIISAVSLIILAQPIQKGLRQLVIQLKRH</sequence>
<feature type="transmembrane region" description="Helical" evidence="6">
    <location>
        <begin position="181"/>
        <end position="199"/>
    </location>
</feature>
<dbReference type="Pfam" id="PF00892">
    <property type="entry name" value="EamA"/>
    <property type="match status" value="2"/>
</dbReference>
<dbReference type="KEGG" id="copr:Cop2CBH44_29270"/>
<keyword evidence="5 6" id="KW-0472">Membrane</keyword>
<dbReference type="AlphaFoldDB" id="A0A7G1I1H3"/>
<dbReference type="InterPro" id="IPR000620">
    <property type="entry name" value="EamA_dom"/>
</dbReference>
<feature type="transmembrane region" description="Helical" evidence="6">
    <location>
        <begin position="67"/>
        <end position="88"/>
    </location>
</feature>
<keyword evidence="2" id="KW-1003">Cell membrane</keyword>
<dbReference type="PANTHER" id="PTHR32322:SF18">
    <property type="entry name" value="S-ADENOSYLMETHIONINE_S-ADENOSYLHOMOCYSTEINE TRANSPORTER"/>
    <property type="match status" value="1"/>
</dbReference>
<evidence type="ECO:0000256" key="2">
    <source>
        <dbReference type="ARBA" id="ARBA00022475"/>
    </source>
</evidence>
<dbReference type="Proteomes" id="UP000594042">
    <property type="component" value="Chromosome"/>
</dbReference>
<reference evidence="9" key="1">
    <citation type="submission" date="2020-07" db="EMBL/GenBank/DDBJ databases">
        <title>Complete genome sequencing of Coprobacter sp. strain 2CBH44.</title>
        <authorList>
            <person name="Sakamoto M."/>
            <person name="Murakami T."/>
            <person name="Mori H."/>
        </authorList>
    </citation>
    <scope>NUCLEOTIDE SEQUENCE [LARGE SCALE GENOMIC DNA]</scope>
    <source>
        <strain evidence="9">2CBH44</strain>
    </source>
</reference>
<evidence type="ECO:0000256" key="1">
    <source>
        <dbReference type="ARBA" id="ARBA00004651"/>
    </source>
</evidence>
<keyword evidence="9" id="KW-1185">Reference proteome</keyword>
<feature type="transmembrane region" description="Helical" evidence="6">
    <location>
        <begin position="268"/>
        <end position="286"/>
    </location>
</feature>
<evidence type="ECO:0000313" key="8">
    <source>
        <dbReference type="EMBL" id="BCI64574.1"/>
    </source>
</evidence>
<evidence type="ECO:0000256" key="5">
    <source>
        <dbReference type="ARBA" id="ARBA00023136"/>
    </source>
</evidence>
<dbReference type="GO" id="GO:0005886">
    <property type="term" value="C:plasma membrane"/>
    <property type="evidence" value="ECO:0007669"/>
    <property type="project" value="UniProtKB-SubCell"/>
</dbReference>
<evidence type="ECO:0000313" key="9">
    <source>
        <dbReference type="Proteomes" id="UP000594042"/>
    </source>
</evidence>
<keyword evidence="4 6" id="KW-1133">Transmembrane helix</keyword>
<evidence type="ECO:0000259" key="7">
    <source>
        <dbReference type="Pfam" id="PF00892"/>
    </source>
</evidence>
<organism evidence="8 9">
    <name type="scientific">Coprobacter secundus subsp. similis</name>
    <dbReference type="NCBI Taxonomy" id="2751153"/>
    <lineage>
        <taxon>Bacteria</taxon>
        <taxon>Pseudomonadati</taxon>
        <taxon>Bacteroidota</taxon>
        <taxon>Bacteroidia</taxon>
        <taxon>Bacteroidales</taxon>
        <taxon>Barnesiellaceae</taxon>
        <taxon>Coprobacter</taxon>
    </lineage>
</organism>
<accession>A0A7G1I1H3</accession>
<feature type="transmembrane region" description="Helical" evidence="6">
    <location>
        <begin position="7"/>
        <end position="25"/>
    </location>
</feature>